<keyword evidence="6" id="KW-0943">RNA-mediated gene silencing</keyword>
<evidence type="ECO:0000256" key="9">
    <source>
        <dbReference type="ARBA" id="ARBA00071086"/>
    </source>
</evidence>
<dbReference type="FunCoup" id="G1PDN2">
    <property type="interactions" value="1"/>
</dbReference>
<dbReference type="InParanoid" id="G1PDN2"/>
<reference evidence="12" key="2">
    <citation type="submission" date="2025-08" db="UniProtKB">
        <authorList>
            <consortium name="Ensembl"/>
        </authorList>
    </citation>
    <scope>IDENTIFICATION</scope>
</reference>
<evidence type="ECO:0000259" key="11">
    <source>
        <dbReference type="PROSITE" id="PS51321"/>
    </source>
</evidence>
<feature type="region of interest" description="Disordered" evidence="10">
    <location>
        <begin position="157"/>
        <end position="342"/>
    </location>
</feature>
<dbReference type="GeneTree" id="ENSGT00940000162194"/>
<dbReference type="InterPro" id="IPR036575">
    <property type="entry name" value="TFIIS_cen_dom_sf"/>
</dbReference>
<evidence type="ECO:0000256" key="2">
    <source>
        <dbReference type="ARBA" id="ARBA00004286"/>
    </source>
</evidence>
<dbReference type="Pfam" id="PF07500">
    <property type="entry name" value="TFIIS_M"/>
    <property type="match status" value="1"/>
</dbReference>
<dbReference type="SUPFAM" id="SSF46942">
    <property type="entry name" value="Elongation factor TFIIS domain 2"/>
    <property type="match status" value="1"/>
</dbReference>
<dbReference type="InterPro" id="IPR003618">
    <property type="entry name" value="TFIIS_cen_dom"/>
</dbReference>
<feature type="compositionally biased region" description="Basic and acidic residues" evidence="10">
    <location>
        <begin position="422"/>
        <end position="435"/>
    </location>
</feature>
<protein>
    <recommendedName>
        <fullName evidence="9">SPOC domain-containing protein 1</fullName>
    </recommendedName>
</protein>
<feature type="compositionally biased region" description="Basic and acidic residues" evidence="10">
    <location>
        <begin position="157"/>
        <end position="175"/>
    </location>
</feature>
<feature type="region of interest" description="Disordered" evidence="10">
    <location>
        <begin position="806"/>
        <end position="838"/>
    </location>
</feature>
<reference evidence="12 13" key="1">
    <citation type="journal article" date="2011" name="Nature">
        <title>A high-resolution map of human evolutionary constraint using 29 mammals.</title>
        <authorList>
            <person name="Lindblad-Toh K."/>
            <person name="Garber M."/>
            <person name="Zuk O."/>
            <person name="Lin M.F."/>
            <person name="Parker B.J."/>
            <person name="Washietl S."/>
            <person name="Kheradpour P."/>
            <person name="Ernst J."/>
            <person name="Jordan G."/>
            <person name="Mauceli E."/>
            <person name="Ward L.D."/>
            <person name="Lowe C.B."/>
            <person name="Holloway A.K."/>
            <person name="Clamp M."/>
            <person name="Gnerre S."/>
            <person name="Alfoldi J."/>
            <person name="Beal K."/>
            <person name="Chang J."/>
            <person name="Clawson H."/>
            <person name="Cuff J."/>
            <person name="Di Palma F."/>
            <person name="Fitzgerald S."/>
            <person name="Flicek P."/>
            <person name="Guttman M."/>
            <person name="Hubisz M.J."/>
            <person name="Jaffe D.B."/>
            <person name="Jungreis I."/>
            <person name="Kent W.J."/>
            <person name="Kostka D."/>
            <person name="Lara M."/>
            <person name="Martins A.L."/>
            <person name="Massingham T."/>
            <person name="Moltke I."/>
            <person name="Raney B.J."/>
            <person name="Rasmussen M.D."/>
            <person name="Robinson J."/>
            <person name="Stark A."/>
            <person name="Vilella A.J."/>
            <person name="Wen J."/>
            <person name="Xie X."/>
            <person name="Zody M.C."/>
            <person name="Baldwin J."/>
            <person name="Bloom T."/>
            <person name="Chin C.W."/>
            <person name="Heiman D."/>
            <person name="Nicol R."/>
            <person name="Nusbaum C."/>
            <person name="Young S."/>
            <person name="Wilkinson J."/>
            <person name="Worley K.C."/>
            <person name="Kovar C.L."/>
            <person name="Muzny D.M."/>
            <person name="Gibbs R.A."/>
            <person name="Cree A."/>
            <person name="Dihn H.H."/>
            <person name="Fowler G."/>
            <person name="Jhangiani S."/>
            <person name="Joshi V."/>
            <person name="Lee S."/>
            <person name="Lewis L.R."/>
            <person name="Nazareth L.V."/>
            <person name="Okwuonu G."/>
            <person name="Santibanez J."/>
            <person name="Warren W.C."/>
            <person name="Mardis E.R."/>
            <person name="Weinstock G.M."/>
            <person name="Wilson R.K."/>
            <person name="Delehaunty K."/>
            <person name="Dooling D."/>
            <person name="Fronik C."/>
            <person name="Fulton L."/>
            <person name="Fulton B."/>
            <person name="Graves T."/>
            <person name="Minx P."/>
            <person name="Sodergren E."/>
            <person name="Birney E."/>
            <person name="Margulies E.H."/>
            <person name="Herrero J."/>
            <person name="Green E.D."/>
            <person name="Haussler D."/>
            <person name="Siepel A."/>
            <person name="Goldman N."/>
            <person name="Pollard K.S."/>
            <person name="Pedersen J.S."/>
            <person name="Lander E.S."/>
            <person name="Kellis M."/>
        </authorList>
    </citation>
    <scope>NUCLEOTIDE SEQUENCE [LARGE SCALE GENOMIC DNA]</scope>
</reference>
<proteinExistence type="predicted"/>
<keyword evidence="4" id="KW-0221">Differentiation</keyword>
<dbReference type="AlphaFoldDB" id="G1PDN2"/>
<keyword evidence="3" id="KW-0158">Chromosome</keyword>
<dbReference type="InterPro" id="IPR012921">
    <property type="entry name" value="SPOC_C"/>
</dbReference>
<feature type="region of interest" description="Disordered" evidence="10">
    <location>
        <begin position="372"/>
        <end position="452"/>
    </location>
</feature>
<gene>
    <name evidence="12" type="primary">SPOCD1</name>
</gene>
<dbReference type="STRING" id="59463.ENSMLUP00000008588"/>
<keyword evidence="13" id="KW-1185">Reference proteome</keyword>
<feature type="region of interest" description="Disordered" evidence="10">
    <location>
        <begin position="37"/>
        <end position="81"/>
    </location>
</feature>
<dbReference type="PANTHER" id="PTHR11477">
    <property type="entry name" value="TRANSCRIPTION FACTOR S-II ZINC FINGER DOMAIN-CONTAINING PROTEIN"/>
    <property type="match status" value="1"/>
</dbReference>
<dbReference type="GO" id="GO:0031047">
    <property type="term" value="P:regulatory ncRNA-mediated gene silencing"/>
    <property type="evidence" value="ECO:0007669"/>
    <property type="project" value="UniProtKB-KW"/>
</dbReference>
<evidence type="ECO:0000256" key="1">
    <source>
        <dbReference type="ARBA" id="ARBA00004123"/>
    </source>
</evidence>
<evidence type="ECO:0000256" key="4">
    <source>
        <dbReference type="ARBA" id="ARBA00022782"/>
    </source>
</evidence>
<evidence type="ECO:0000256" key="10">
    <source>
        <dbReference type="SAM" id="MobiDB-lite"/>
    </source>
</evidence>
<organism evidence="12 13">
    <name type="scientific">Myotis lucifugus</name>
    <name type="common">Little brown bat</name>
    <dbReference type="NCBI Taxonomy" id="59463"/>
    <lineage>
        <taxon>Eukaryota</taxon>
        <taxon>Metazoa</taxon>
        <taxon>Chordata</taxon>
        <taxon>Craniata</taxon>
        <taxon>Vertebrata</taxon>
        <taxon>Euteleostomi</taxon>
        <taxon>Mammalia</taxon>
        <taxon>Eutheria</taxon>
        <taxon>Laurasiatheria</taxon>
        <taxon>Chiroptera</taxon>
        <taxon>Yangochiroptera</taxon>
        <taxon>Vespertilionidae</taxon>
        <taxon>Myotis</taxon>
    </lineage>
</organism>
<name>G1PDN2_MYOLU</name>
<keyword evidence="7" id="KW-0539">Nucleus</keyword>
<comment type="function">
    <text evidence="8">Protein adapter that acts as an essential executor of PIWIL4-piRNA pathway directed transposon DNA methylation and silencing in the male embryonic germ cells. Recruited to young transposons, which are specifically marked with histone H3 trimethylated at both 'Lys-4' and 'Lys-9' (H3K4me3K9me3), via its association with SPIN1 chromatin reader, and associates with the de novo DNA methylation machinery and repressive chromatin remodeling complexes. Following this, PIWIL4 engages with nascent transposable element transcript to direct piRNA-directed DNA methylation. Not required for piRNA biosynthesis.</text>
</comment>
<dbReference type="PANTHER" id="PTHR11477:SF18">
    <property type="entry name" value="SPOC DOMAIN-CONTAINING PROTEIN 1"/>
    <property type="match status" value="1"/>
</dbReference>
<dbReference type="Proteomes" id="UP000001074">
    <property type="component" value="Unassembled WGS sequence"/>
</dbReference>
<feature type="region of interest" description="Disordered" evidence="10">
    <location>
        <begin position="96"/>
        <end position="125"/>
    </location>
</feature>
<evidence type="ECO:0000313" key="12">
    <source>
        <dbReference type="Ensembl" id="ENSMLUP00000008588.2"/>
    </source>
</evidence>
<dbReference type="Pfam" id="PF07744">
    <property type="entry name" value="SPOC"/>
    <property type="match status" value="1"/>
</dbReference>
<evidence type="ECO:0000256" key="5">
    <source>
        <dbReference type="ARBA" id="ARBA00022871"/>
    </source>
</evidence>
<dbReference type="FunFam" id="1.10.472.30:FF:000004">
    <property type="entry name" value="SPOC domain containing 1"/>
    <property type="match status" value="1"/>
</dbReference>
<feature type="region of interest" description="Disordered" evidence="10">
    <location>
        <begin position="1038"/>
        <end position="1116"/>
    </location>
</feature>
<evidence type="ECO:0000256" key="7">
    <source>
        <dbReference type="ARBA" id="ARBA00023242"/>
    </source>
</evidence>
<feature type="region of interest" description="Disordered" evidence="10">
    <location>
        <begin position="1148"/>
        <end position="1198"/>
    </location>
</feature>
<dbReference type="EMBL" id="AAPE02028252">
    <property type="status" value="NOT_ANNOTATED_CDS"/>
    <property type="molecule type" value="Genomic_DNA"/>
</dbReference>
<dbReference type="Gene3D" id="1.10.472.30">
    <property type="entry name" value="Transcription elongation factor S-II, central domain"/>
    <property type="match status" value="1"/>
</dbReference>
<accession>G1PDN2</accession>
<comment type="subcellular location">
    <subcellularLocation>
        <location evidence="2">Chromosome</location>
    </subcellularLocation>
    <subcellularLocation>
        <location evidence="1">Nucleus</location>
    </subcellularLocation>
</comment>
<feature type="region of interest" description="Disordered" evidence="10">
    <location>
        <begin position="1"/>
        <end position="22"/>
    </location>
</feature>
<feature type="region of interest" description="Disordered" evidence="10">
    <location>
        <begin position="500"/>
        <end position="583"/>
    </location>
</feature>
<evidence type="ECO:0000256" key="6">
    <source>
        <dbReference type="ARBA" id="ARBA00023158"/>
    </source>
</evidence>
<dbReference type="HOGENOM" id="CLU_269473_0_0_1"/>
<dbReference type="PROSITE" id="PS51321">
    <property type="entry name" value="TFIIS_CENTRAL"/>
    <property type="match status" value="1"/>
</dbReference>
<feature type="compositionally biased region" description="Acidic residues" evidence="10">
    <location>
        <begin position="569"/>
        <end position="583"/>
    </location>
</feature>
<keyword evidence="5" id="KW-0744">Spermatogenesis</keyword>
<dbReference type="SMART" id="SM00510">
    <property type="entry name" value="TFS2M"/>
    <property type="match status" value="1"/>
</dbReference>
<dbReference type="OMA" id="HGDVTPH"/>
<dbReference type="GO" id="GO:0005634">
    <property type="term" value="C:nucleus"/>
    <property type="evidence" value="ECO:0007669"/>
    <property type="project" value="UniProtKB-SubCell"/>
</dbReference>
<dbReference type="GO" id="GO:0007283">
    <property type="term" value="P:spermatogenesis"/>
    <property type="evidence" value="ECO:0007669"/>
    <property type="project" value="UniProtKB-KW"/>
</dbReference>
<sequence>HGGARSAKGPRTEGPVLSPRRSCGLFQKDLEEASSVAGLAPHLRGASPGAHVSAGRRRRALGEEAHRGASSPAEGAPRAGAKAKADLVVLELPVARQSQDPVPGPRLHTQLPTAPAQGRPPASKRLQLSLHSILDEDWARNLCSVSVGLPERALVGRERPAEAEKASCPRPREAGEGGSSPGCDGRSPTLGKEEPPTRALPPSLGSAPVRARKKSRECETCSEDGEGVGQSPGGDNPQWVGDPPPGADLGSLGGPCSPLPPKDTGSGPRDSDGSCVGCASGTKFRYSPDAEDGAQPGSHYDPVQFPLPNGGLSLRPAAQDPPQSPALCPGVSGKASTGQRAAEQVVVGAGGEDGPAASHNQEELEVKAWPVSMGRPGQGLPALTDTPADSPESAASKARSGPFMGQRRSKCAKLGSGPVPPAEDRGTDRSSDNFSHDPPAASRPGGFPKLEEMKMPRGVKRVCYLDSGAVIHLLGAISHGQAGGARPLKLEALENMMEVSAASPAQRPRRKIRRQAHSPTWCQSFRLPPSGGTEWGSGGVADPSPSGSGSLALRDPTPPPHTLSSSPVESEEEEPEDQDWEEDAAQLQLQKDIGVRHTVVRVMRKVLWSRLREVPDVALSKEVVEGIAAGIEAALFDLTQATNCRYKTKYRSLLFNLRDPRNPDLFLKVVHGDVTPHGLVRMNSIQLAPQELARWRDQEEKRGLEIIEQQQKELCILPTSKLTHKGEVEILRDTDQMLTLKELAGPQRTMVSIDCSPLALPAMQEDPTEQHEHHFFDPSCHICNGYWRPLCELPGFSKANRRVEDNVTQRAPSPDPVSSPEMPQISEKPPMEPQDRPSLSVLPSRLQVSVGPAKPPWEGAVAMFSIKQFRVKAQLVSGHSCQLIMTLPEVIRSAGCIPSSTIWDLLASVCPAKAKDACVVRLCPQGARDTQNCHLLYSYLNNKQCHGLAAVEHVRVVLLPLPAFQPLPTRLRLLGGPGKPWVSPCLSPGLEATHPSLLLAVLLPTAGFPDTAESSPLLEKVRKVVSFNKKVELRCYQRKDRRPDVAPRGSPPPGGTLQQSRGKGSLAPSPRGRGRLWEEPETWQGPGRGEWPTRPGWCQSWHPSSAAPAGRGQHLHRASCPQQALLQHLESLVTMSRQLQASLRSPGQELLPQTPAAGGILGLLCRPPAAPEPPGPASDSSLGPTDGAGSECPLPGET</sequence>
<feature type="domain" description="TFIIS central" evidence="11">
    <location>
        <begin position="595"/>
        <end position="715"/>
    </location>
</feature>
<evidence type="ECO:0000313" key="13">
    <source>
        <dbReference type="Proteomes" id="UP000001074"/>
    </source>
</evidence>
<dbReference type="eggNOG" id="KOG1634">
    <property type="taxonomic scope" value="Eukaryota"/>
</dbReference>
<dbReference type="Ensembl" id="ENSMLUT00000009423.2">
    <property type="protein sequence ID" value="ENSMLUP00000008588.2"/>
    <property type="gene ID" value="ENSMLUG00000009399.2"/>
</dbReference>
<dbReference type="GO" id="GO:0030154">
    <property type="term" value="P:cell differentiation"/>
    <property type="evidence" value="ECO:0007669"/>
    <property type="project" value="UniProtKB-KW"/>
</dbReference>
<feature type="compositionally biased region" description="Basic residues" evidence="10">
    <location>
        <begin position="507"/>
        <end position="516"/>
    </location>
</feature>
<evidence type="ECO:0000256" key="8">
    <source>
        <dbReference type="ARBA" id="ARBA00059288"/>
    </source>
</evidence>
<reference evidence="12" key="3">
    <citation type="submission" date="2025-09" db="UniProtKB">
        <authorList>
            <consortium name="Ensembl"/>
        </authorList>
    </citation>
    <scope>IDENTIFICATION</scope>
</reference>
<evidence type="ECO:0000256" key="3">
    <source>
        <dbReference type="ARBA" id="ARBA00022454"/>
    </source>
</evidence>
<dbReference type="GO" id="GO:0006351">
    <property type="term" value="P:DNA-templated transcription"/>
    <property type="evidence" value="ECO:0007669"/>
    <property type="project" value="InterPro"/>
</dbReference>
<dbReference type="GO" id="GO:0005694">
    <property type="term" value="C:chromosome"/>
    <property type="evidence" value="ECO:0007669"/>
    <property type="project" value="UniProtKB-SubCell"/>
</dbReference>